<protein>
    <submittedName>
        <fullName evidence="4">Transcriptional regulator, TetR family</fullName>
    </submittedName>
</protein>
<accession>F8L5I9</accession>
<dbReference type="InterPro" id="IPR049149">
    <property type="entry name" value="TetR/AcrR_C"/>
</dbReference>
<dbReference type="InterPro" id="IPR001647">
    <property type="entry name" value="HTH_TetR"/>
</dbReference>
<dbReference type="HOGENOM" id="CLU_069356_29_2_0"/>
<evidence type="ECO:0000313" key="4">
    <source>
        <dbReference type="EMBL" id="CCB89495.1"/>
    </source>
</evidence>
<dbReference type="InterPro" id="IPR023772">
    <property type="entry name" value="DNA-bd_HTH_TetR-type_CS"/>
</dbReference>
<dbReference type="OrthoDB" id="881297at2"/>
<dbReference type="Pfam" id="PF00440">
    <property type="entry name" value="TetR_N"/>
    <property type="match status" value="1"/>
</dbReference>
<keyword evidence="1 2" id="KW-0238">DNA-binding</keyword>
<dbReference type="AlphaFoldDB" id="F8L5I9"/>
<dbReference type="EMBL" id="FR872582">
    <property type="protein sequence ID" value="CCB89495.1"/>
    <property type="molecule type" value="Genomic_DNA"/>
</dbReference>
<dbReference type="InterPro" id="IPR050109">
    <property type="entry name" value="HTH-type_TetR-like_transc_reg"/>
</dbReference>
<evidence type="ECO:0000259" key="3">
    <source>
        <dbReference type="PROSITE" id="PS50977"/>
    </source>
</evidence>
<dbReference type="Gene3D" id="1.10.357.10">
    <property type="entry name" value="Tetracycline Repressor, domain 2"/>
    <property type="match status" value="1"/>
</dbReference>
<dbReference type="SUPFAM" id="SSF46689">
    <property type="entry name" value="Homeodomain-like"/>
    <property type="match status" value="1"/>
</dbReference>
<feature type="domain" description="HTH tetR-type" evidence="3">
    <location>
        <begin position="9"/>
        <end position="69"/>
    </location>
</feature>
<evidence type="ECO:0000313" key="5">
    <source>
        <dbReference type="Proteomes" id="UP000000496"/>
    </source>
</evidence>
<dbReference type="RefSeq" id="WP_013943961.1">
    <property type="nucleotide sequence ID" value="NC_015713.1"/>
</dbReference>
<dbReference type="PROSITE" id="PS01081">
    <property type="entry name" value="HTH_TETR_1"/>
    <property type="match status" value="1"/>
</dbReference>
<feature type="DNA-binding region" description="H-T-H motif" evidence="2">
    <location>
        <begin position="32"/>
        <end position="51"/>
    </location>
</feature>
<dbReference type="Pfam" id="PF21303">
    <property type="entry name" value="TetR_C_39"/>
    <property type="match status" value="1"/>
</dbReference>
<keyword evidence="5" id="KW-1185">Reference proteome</keyword>
<reference key="1">
    <citation type="journal article" date="2011" name="Mol. Biol. Evol.">
        <title>Unity in variety -- the pan-genome of the Chlamydiae.</title>
        <authorList>
            <person name="Collingro A."/>
            <person name="Tischler P."/>
            <person name="Weinmaier T."/>
            <person name="Penz T."/>
            <person name="Heinz E."/>
            <person name="Brunham R.C."/>
            <person name="Read T.D."/>
            <person name="Bavoil P.M."/>
            <person name="Sachse K."/>
            <person name="Kahane S."/>
            <person name="Friedman M.G."/>
            <person name="Rattei T."/>
            <person name="Myers G.S.A."/>
            <person name="Horn M."/>
        </authorList>
    </citation>
    <scope>NUCLEOTIDE SEQUENCE</scope>
    <source>
        <strain>Z</strain>
    </source>
</reference>
<dbReference type="STRING" id="331113.SNE_A16180"/>
<dbReference type="PROSITE" id="PS50977">
    <property type="entry name" value="HTH_TETR_2"/>
    <property type="match status" value="1"/>
</dbReference>
<dbReference type="PRINTS" id="PR00455">
    <property type="entry name" value="HTHTETR"/>
</dbReference>
<proteinExistence type="predicted"/>
<name>F8L5I9_SIMNZ</name>
<dbReference type="InterPro" id="IPR009057">
    <property type="entry name" value="Homeodomain-like_sf"/>
</dbReference>
<evidence type="ECO:0000256" key="1">
    <source>
        <dbReference type="ARBA" id="ARBA00023125"/>
    </source>
</evidence>
<dbReference type="eggNOG" id="COG1309">
    <property type="taxonomic scope" value="Bacteria"/>
</dbReference>
<evidence type="ECO:0000256" key="2">
    <source>
        <dbReference type="PROSITE-ProRule" id="PRU00335"/>
    </source>
</evidence>
<gene>
    <name evidence="4" type="ordered locus">SNE_A16180</name>
</gene>
<reference evidence="4 5" key="2">
    <citation type="journal article" date="2011" name="Mol. Biol. Evol.">
        <title>Unity in variety--the pan-genome of the Chlamydiae.</title>
        <authorList>
            <person name="Collingro A."/>
            <person name="Tischler P."/>
            <person name="Weinmaier T."/>
            <person name="Penz T."/>
            <person name="Heinz E."/>
            <person name="Brunham R.C."/>
            <person name="Read T.D."/>
            <person name="Bavoil P.M."/>
            <person name="Sachse K."/>
            <person name="Kahane S."/>
            <person name="Friedman M.G."/>
            <person name="Rattei T."/>
            <person name="Myers G.S."/>
            <person name="Horn M."/>
        </authorList>
    </citation>
    <scope>NUCLEOTIDE SEQUENCE [LARGE SCALE GENOMIC DNA]</scope>
    <source>
        <strain evidence="5">ATCC VR-1471 / Z</strain>
    </source>
</reference>
<dbReference type="GO" id="GO:0003677">
    <property type="term" value="F:DNA binding"/>
    <property type="evidence" value="ECO:0007669"/>
    <property type="project" value="UniProtKB-UniRule"/>
</dbReference>
<organism evidence="4 5">
    <name type="scientific">Simkania negevensis (strain ATCC VR-1471 / DSM 27360 / Z)</name>
    <dbReference type="NCBI Taxonomy" id="331113"/>
    <lineage>
        <taxon>Bacteria</taxon>
        <taxon>Pseudomonadati</taxon>
        <taxon>Chlamydiota</taxon>
        <taxon>Chlamydiia</taxon>
        <taxon>Parachlamydiales</taxon>
        <taxon>Simkaniaceae</taxon>
        <taxon>Simkania</taxon>
    </lineage>
</organism>
<dbReference type="Proteomes" id="UP000000496">
    <property type="component" value="Chromosome gsn.131"/>
</dbReference>
<dbReference type="PANTHER" id="PTHR30055">
    <property type="entry name" value="HTH-TYPE TRANSCRIPTIONAL REGULATOR RUTR"/>
    <property type="match status" value="1"/>
</dbReference>
<sequence length="204" mass="23056">MPRVVKKARERKAEIIDAAHDLFQQKGYDIVTMQDVMNQLGIAKGTIYHYFRSKEELLEAVIEKISEEMIHKMRTIVEQAKGSALEKLEALVEAGRLEAGSRVLDALHKQGNESMHTRLLVATLMKQAPLYAELIEQGCKEGLFQTDTPLECAELMLSGIQFLTDLGIHPWTEETLQRRAQAFPKLIEQLLRAPKGAFGFLLNP</sequence>
<dbReference type="KEGG" id="sng:SNE_A16180"/>